<dbReference type="InterPro" id="IPR043917">
    <property type="entry name" value="DUF5753"/>
</dbReference>
<proteinExistence type="predicted"/>
<evidence type="ECO:0000313" key="3">
    <source>
        <dbReference type="Proteomes" id="UP000623608"/>
    </source>
</evidence>
<dbReference type="GO" id="GO:0003677">
    <property type="term" value="F:DNA binding"/>
    <property type="evidence" value="ECO:0007669"/>
    <property type="project" value="InterPro"/>
</dbReference>
<dbReference type="Pfam" id="PF13560">
    <property type="entry name" value="HTH_31"/>
    <property type="match status" value="1"/>
</dbReference>
<dbReference type="Pfam" id="PF19054">
    <property type="entry name" value="DUF5753"/>
    <property type="match status" value="1"/>
</dbReference>
<dbReference type="EMBL" id="BOMY01000022">
    <property type="protein sequence ID" value="GIF20433.1"/>
    <property type="molecule type" value="Genomic_DNA"/>
</dbReference>
<accession>A0A919TRL9</accession>
<dbReference type="RefSeq" id="WP_203806070.1">
    <property type="nucleotide sequence ID" value="NZ_BOMY01000022.1"/>
</dbReference>
<dbReference type="CDD" id="cd00093">
    <property type="entry name" value="HTH_XRE"/>
    <property type="match status" value="1"/>
</dbReference>
<organism evidence="2 3">
    <name type="scientific">Paractinoplanes tereljensis</name>
    <dbReference type="NCBI Taxonomy" id="571912"/>
    <lineage>
        <taxon>Bacteria</taxon>
        <taxon>Bacillati</taxon>
        <taxon>Actinomycetota</taxon>
        <taxon>Actinomycetes</taxon>
        <taxon>Micromonosporales</taxon>
        <taxon>Micromonosporaceae</taxon>
        <taxon>Paractinoplanes</taxon>
    </lineage>
</organism>
<dbReference type="SMART" id="SM00530">
    <property type="entry name" value="HTH_XRE"/>
    <property type="match status" value="1"/>
</dbReference>
<protein>
    <submittedName>
        <fullName evidence="2">Transcriptional regulator</fullName>
    </submittedName>
</protein>
<name>A0A919TRL9_9ACTN</name>
<feature type="domain" description="HTH cro/C1-type" evidence="1">
    <location>
        <begin position="18"/>
        <end position="73"/>
    </location>
</feature>
<sequence length="283" mass="32259">MPRAEGPTLRRRRLGAELRRCREAAKLTQEQVSQRFEWHPAKVTRIETAKVSVTPRDVRDLLDMYGVDDREYRDSLVDMARSSREQSWWTQYRDILPPDSFVGFEAEAAAIRSWEPVVLPGLLQTEAYMRALFAVSLSAERLVLIDRITSLRLARQRRLREDPPLKLFAIVDESVIRRPIGGRQVMAEQLRHLLAVSELPTVTLRVLPYDAGEHALLGVSIAILEFPGGADPDIVYVEGPIRSRQFVRQPAEVGQYRDVFAQLSRRCLDQQSTTVMIKSVLAA</sequence>
<dbReference type="Proteomes" id="UP000623608">
    <property type="component" value="Unassembled WGS sequence"/>
</dbReference>
<dbReference type="InterPro" id="IPR010982">
    <property type="entry name" value="Lambda_DNA-bd_dom_sf"/>
</dbReference>
<evidence type="ECO:0000313" key="2">
    <source>
        <dbReference type="EMBL" id="GIF20433.1"/>
    </source>
</evidence>
<dbReference type="PROSITE" id="PS50943">
    <property type="entry name" value="HTH_CROC1"/>
    <property type="match status" value="1"/>
</dbReference>
<dbReference type="AlphaFoldDB" id="A0A919TRL9"/>
<evidence type="ECO:0000259" key="1">
    <source>
        <dbReference type="PROSITE" id="PS50943"/>
    </source>
</evidence>
<keyword evidence="3" id="KW-1185">Reference proteome</keyword>
<dbReference type="InterPro" id="IPR001387">
    <property type="entry name" value="Cro/C1-type_HTH"/>
</dbReference>
<gene>
    <name evidence="2" type="ORF">Ate02nite_31630</name>
</gene>
<dbReference type="SUPFAM" id="SSF47413">
    <property type="entry name" value="lambda repressor-like DNA-binding domains"/>
    <property type="match status" value="1"/>
</dbReference>
<dbReference type="Gene3D" id="1.10.260.40">
    <property type="entry name" value="lambda repressor-like DNA-binding domains"/>
    <property type="match status" value="1"/>
</dbReference>
<comment type="caution">
    <text evidence="2">The sequence shown here is derived from an EMBL/GenBank/DDBJ whole genome shotgun (WGS) entry which is preliminary data.</text>
</comment>
<reference evidence="2" key="1">
    <citation type="submission" date="2021-01" db="EMBL/GenBank/DDBJ databases">
        <title>Whole genome shotgun sequence of Actinoplanes tereljensis NBRC 105297.</title>
        <authorList>
            <person name="Komaki H."/>
            <person name="Tamura T."/>
        </authorList>
    </citation>
    <scope>NUCLEOTIDE SEQUENCE</scope>
    <source>
        <strain evidence="2">NBRC 105297</strain>
    </source>
</reference>